<dbReference type="EMBL" id="KZ107842">
    <property type="protein sequence ID" value="OSS50012.1"/>
    <property type="molecule type" value="Genomic_DNA"/>
</dbReference>
<keyword evidence="3" id="KW-1185">Reference proteome</keyword>
<dbReference type="InterPro" id="IPR001214">
    <property type="entry name" value="SET_dom"/>
</dbReference>
<dbReference type="PANTHER" id="PTHR47332:SF4">
    <property type="entry name" value="SET DOMAIN-CONTAINING PROTEIN 5"/>
    <property type="match status" value="1"/>
</dbReference>
<dbReference type="SUPFAM" id="SSF82199">
    <property type="entry name" value="SET domain"/>
    <property type="match status" value="1"/>
</dbReference>
<name>A0A1Y2M1X5_EPING</name>
<gene>
    <name evidence="2" type="ORF">B5807_05229</name>
</gene>
<proteinExistence type="predicted"/>
<dbReference type="PROSITE" id="PS50280">
    <property type="entry name" value="SET"/>
    <property type="match status" value="1"/>
</dbReference>
<dbReference type="InterPro" id="IPR011990">
    <property type="entry name" value="TPR-like_helical_dom_sf"/>
</dbReference>
<protein>
    <recommendedName>
        <fullName evidence="1">SET domain-containing protein</fullName>
    </recommendedName>
</protein>
<dbReference type="PANTHER" id="PTHR47332">
    <property type="entry name" value="SET DOMAIN-CONTAINING PROTEIN 5"/>
    <property type="match status" value="1"/>
</dbReference>
<dbReference type="InParanoid" id="A0A1Y2M1X5"/>
<dbReference type="STRING" id="105696.A0A1Y2M1X5"/>
<dbReference type="OMA" id="AFQICAM"/>
<dbReference type="Proteomes" id="UP000193240">
    <property type="component" value="Unassembled WGS sequence"/>
</dbReference>
<accession>A0A1Y2M1X5</accession>
<dbReference type="SMART" id="SM00317">
    <property type="entry name" value="SET"/>
    <property type="match status" value="1"/>
</dbReference>
<dbReference type="Pfam" id="PF00856">
    <property type="entry name" value="SET"/>
    <property type="match status" value="1"/>
</dbReference>
<sequence length="322" mass="35239">MGPVQNATEAYVLQPIEGKGKGLIATRAIKPGELILSEPPLFTTASLSNPATFEKDLGAIVKGLSKDGQRAFLSLHNNNPGANPFSNIVRSNGYPLGPNSEVGAIFPLVARLNHACRPNAQHAWNEARGIEVVHAVRDIQEGEELTLSYLAGGPSTERQGRLKEYFGFDCTCEACSLPAKELEASDARLRRAQKLDEAIGDPKRVRHLPERALADCKALLNIYQEEGIFDLRLPRLYYDAFQIAAMHADAARASVFAKSCADARTVCEGEESEEVKSMRALQANPASFGNWAATKKWKSSVEDVPKNSGNEAYEKWLWKESA</sequence>
<organism evidence="2 3">
    <name type="scientific">Epicoccum nigrum</name>
    <name type="common">Soil fungus</name>
    <name type="synonym">Epicoccum purpurascens</name>
    <dbReference type="NCBI Taxonomy" id="105696"/>
    <lineage>
        <taxon>Eukaryota</taxon>
        <taxon>Fungi</taxon>
        <taxon>Dikarya</taxon>
        <taxon>Ascomycota</taxon>
        <taxon>Pezizomycotina</taxon>
        <taxon>Dothideomycetes</taxon>
        <taxon>Pleosporomycetidae</taxon>
        <taxon>Pleosporales</taxon>
        <taxon>Pleosporineae</taxon>
        <taxon>Didymellaceae</taxon>
        <taxon>Epicoccum</taxon>
    </lineage>
</organism>
<evidence type="ECO:0000313" key="2">
    <source>
        <dbReference type="EMBL" id="OSS50012.1"/>
    </source>
</evidence>
<dbReference type="Gene3D" id="2.170.270.10">
    <property type="entry name" value="SET domain"/>
    <property type="match status" value="1"/>
</dbReference>
<dbReference type="InterPro" id="IPR053185">
    <property type="entry name" value="SET_domain_protein"/>
</dbReference>
<dbReference type="Gene3D" id="1.25.40.10">
    <property type="entry name" value="Tetratricopeptide repeat domain"/>
    <property type="match status" value="1"/>
</dbReference>
<feature type="domain" description="SET" evidence="1">
    <location>
        <begin position="2"/>
        <end position="150"/>
    </location>
</feature>
<evidence type="ECO:0000313" key="3">
    <source>
        <dbReference type="Proteomes" id="UP000193240"/>
    </source>
</evidence>
<dbReference type="CDD" id="cd20071">
    <property type="entry name" value="SET_SMYD"/>
    <property type="match status" value="1"/>
</dbReference>
<dbReference type="AlphaFoldDB" id="A0A1Y2M1X5"/>
<dbReference type="InterPro" id="IPR046341">
    <property type="entry name" value="SET_dom_sf"/>
</dbReference>
<evidence type="ECO:0000259" key="1">
    <source>
        <dbReference type="PROSITE" id="PS50280"/>
    </source>
</evidence>
<reference evidence="2 3" key="1">
    <citation type="journal article" date="2017" name="Genome Announc.">
        <title>Genome sequence of the saprophytic ascomycete Epicoccum nigrum ICMP 19927 strain isolated from New Zealand.</title>
        <authorList>
            <person name="Fokin M."/>
            <person name="Fleetwood D."/>
            <person name="Weir B.S."/>
            <person name="Villas-Boas S.G."/>
        </authorList>
    </citation>
    <scope>NUCLEOTIDE SEQUENCE [LARGE SCALE GENOMIC DNA]</scope>
    <source>
        <strain evidence="2 3">ICMP 19927</strain>
    </source>
</reference>